<dbReference type="PANTHER" id="PTHR11365:SF23">
    <property type="entry name" value="HYPOTHETICAL 5-OXOPROLINASE (EUROFUNG)-RELATED"/>
    <property type="match status" value="1"/>
</dbReference>
<protein>
    <submittedName>
        <fullName evidence="4">Hydantoinase/oxoprolinase family protein</fullName>
    </submittedName>
</protein>
<reference evidence="4 5" key="1">
    <citation type="submission" date="2024-09" db="EMBL/GenBank/DDBJ databases">
        <authorList>
            <person name="Sun Q."/>
            <person name="Mori K."/>
        </authorList>
    </citation>
    <scope>NUCLEOTIDE SEQUENCE [LARGE SCALE GENOMIC DNA]</scope>
    <source>
        <strain evidence="4 5">CGMCC 1.9126</strain>
    </source>
</reference>
<dbReference type="RefSeq" id="WP_340903707.1">
    <property type="nucleotide sequence ID" value="NZ_JBHLUU010000027.1"/>
</dbReference>
<dbReference type="Pfam" id="PF19278">
    <property type="entry name" value="Hydant_A_C"/>
    <property type="match status" value="1"/>
</dbReference>
<evidence type="ECO:0000259" key="2">
    <source>
        <dbReference type="Pfam" id="PF05378"/>
    </source>
</evidence>
<gene>
    <name evidence="4" type="ORF">ACFFHF_09220</name>
</gene>
<evidence type="ECO:0000313" key="4">
    <source>
        <dbReference type="EMBL" id="MFC0475428.1"/>
    </source>
</evidence>
<dbReference type="InterPro" id="IPR043129">
    <property type="entry name" value="ATPase_NBD"/>
</dbReference>
<dbReference type="PANTHER" id="PTHR11365">
    <property type="entry name" value="5-OXOPROLINASE RELATED"/>
    <property type="match status" value="1"/>
</dbReference>
<evidence type="ECO:0000259" key="1">
    <source>
        <dbReference type="Pfam" id="PF01968"/>
    </source>
</evidence>
<comment type="caution">
    <text evidence="4">The sequence shown here is derived from an EMBL/GenBank/DDBJ whole genome shotgun (WGS) entry which is preliminary data.</text>
</comment>
<accession>A0ABV6KQ11</accession>
<dbReference type="SUPFAM" id="SSF53067">
    <property type="entry name" value="Actin-like ATPase domain"/>
    <property type="match status" value="1"/>
</dbReference>
<feature type="domain" description="Acetophenone carboxylase-like C-terminal" evidence="3">
    <location>
        <begin position="501"/>
        <end position="676"/>
    </location>
</feature>
<name>A0ABV6KQ11_9BACI</name>
<keyword evidence="5" id="KW-1185">Reference proteome</keyword>
<evidence type="ECO:0000313" key="5">
    <source>
        <dbReference type="Proteomes" id="UP001589738"/>
    </source>
</evidence>
<dbReference type="EMBL" id="JBHLUU010000027">
    <property type="protein sequence ID" value="MFC0475428.1"/>
    <property type="molecule type" value="Genomic_DNA"/>
</dbReference>
<evidence type="ECO:0000259" key="3">
    <source>
        <dbReference type="Pfam" id="PF19278"/>
    </source>
</evidence>
<dbReference type="Pfam" id="PF01968">
    <property type="entry name" value="Hydantoinase_A"/>
    <property type="match status" value="1"/>
</dbReference>
<sequence>MSYMVGVDVGGTFTDVTLVDSKTGEIKNHKVSSTPEDPSRAIMKGIKDILEINDIAESDVQYLAHGTTVATNALIERKGAVTGLIVTEGFRDLLEIGRQTRPSLYNFFEEKPQPVIPGNLRYEASERLLANGEVYKVINEDSLHKAIDALKEQGVKSIAVCFLFSYLNPEHEKFAVKEIKKRFPDVYVSASHEIVPEFREYSRLSTTALNAYLGPVMKNYMENFLNSVKEYGIPVEPYITQSNGGIISIHESVASPLRTAVSGPAAGVVAAKNLAELTGYKNMITFDMGGTSADFSLIENGEPKISMEREVEGFPARIPMLDIHACGAGGGSIAYIDNGGALKVGPESAGSTPGPASYGRGGTRPTVTDANLLLGRLNPKEILGGRMSVDMDAAKQAIQEHICNQSKLTLEEATAGIISVVNANMSRAIRLISIQKGHDPRDFTLVSFGGAGGLHCSALAKELNIPRVLIPPSPGTFCSLGLLVTDVRTDYVRSTLEDASPESMNVVASHFKELKNEGVKLLEKENIPESKRKYELVIDVRFKGQNYEIPIPVEWAELTSAGFAALKERFQEEHEKIYGYAKKDGILEFVNYRLTAVGQLPKARFEKSTAANETAIPRAARQVYFSEIERPGYYETKIYDRKNLKPGNKVQGPLIVEQMDTTILVLPDQTMEVDDYGNLIINTFGGEE</sequence>
<organism evidence="4 5">
    <name type="scientific">Robertmurraya beringensis</name>
    <dbReference type="NCBI Taxonomy" id="641660"/>
    <lineage>
        <taxon>Bacteria</taxon>
        <taxon>Bacillati</taxon>
        <taxon>Bacillota</taxon>
        <taxon>Bacilli</taxon>
        <taxon>Bacillales</taxon>
        <taxon>Bacillaceae</taxon>
        <taxon>Robertmurraya</taxon>
    </lineage>
</organism>
<dbReference type="InterPro" id="IPR045079">
    <property type="entry name" value="Oxoprolinase-like"/>
</dbReference>
<dbReference type="InterPro" id="IPR002821">
    <property type="entry name" value="Hydantoinase_A"/>
</dbReference>
<dbReference type="Gene3D" id="3.30.420.40">
    <property type="match status" value="1"/>
</dbReference>
<proteinExistence type="predicted"/>
<dbReference type="Pfam" id="PF05378">
    <property type="entry name" value="Hydant_A_N"/>
    <property type="match status" value="1"/>
</dbReference>
<feature type="domain" description="Hydantoinase A/oxoprolinase" evidence="1">
    <location>
        <begin position="203"/>
        <end position="490"/>
    </location>
</feature>
<dbReference type="Proteomes" id="UP001589738">
    <property type="component" value="Unassembled WGS sequence"/>
</dbReference>
<dbReference type="InterPro" id="IPR008040">
    <property type="entry name" value="Hydant_A_N"/>
</dbReference>
<feature type="domain" description="Hydantoinase/oxoprolinase N-terminal" evidence="2">
    <location>
        <begin position="5"/>
        <end position="180"/>
    </location>
</feature>
<dbReference type="InterPro" id="IPR049517">
    <property type="entry name" value="ACX-like_C"/>
</dbReference>